<name>A0A0A8JBB5_9CAUD</name>
<keyword evidence="2" id="KW-1185">Reference proteome</keyword>
<evidence type="ECO:0000313" key="2">
    <source>
        <dbReference type="Proteomes" id="UP000203794"/>
    </source>
</evidence>
<dbReference type="Proteomes" id="UP000203794">
    <property type="component" value="Segment"/>
</dbReference>
<dbReference type="EMBL" id="AP014693">
    <property type="protein sequence ID" value="BAQ02671.2"/>
    <property type="molecule type" value="Genomic_DNA"/>
</dbReference>
<proteinExistence type="predicted"/>
<protein>
    <submittedName>
        <fullName evidence="1">Uncharacterized protein</fullName>
    </submittedName>
</protein>
<accession>A0A0A8JBB5</accession>
<sequence length="150" mass="17098">MIIMQTLENLNSYFGIFEEIVFEGKGFARVGKDFGISVAAVHARYEYIRMAVCRELLLLPPNDDNQPLLHKLFHEDGPGRDILTVLRACIDEIRPYYRAIRAKMKFIQMKEDDEHLAMERASDVEALRATCESMAGDKYAIAALSSIILK</sequence>
<reference evidence="1 2" key="1">
    <citation type="submission" date="2014-12" db="EMBL/GenBank/DDBJ databases">
        <title>Genome analysis of a novel jumbo phage RSL2 infecting the phytopathogen Ralstonia solanacearum.</title>
        <authorList>
            <person name="Kawasaki T."/>
            <person name="Fujie M."/>
            <person name="Chatchawankanphanich O."/>
            <person name="Ogata H."/>
            <person name="Yamada T."/>
        </authorList>
    </citation>
    <scope>NUCLEOTIDE SEQUENCE [LARGE SCALE GENOMIC DNA]</scope>
    <source>
        <strain evidence="1 2">RSL2</strain>
    </source>
</reference>
<organism evidence="1 2">
    <name type="scientific">Ralstonia phage RSL2</name>
    <dbReference type="NCBI Taxonomy" id="1585840"/>
    <lineage>
        <taxon>Viruses</taxon>
        <taxon>Duplodnaviria</taxon>
        <taxon>Heunggongvirae</taxon>
        <taxon>Uroviricota</taxon>
        <taxon>Caudoviricetes</taxon>
        <taxon>Chimalliviridae</taxon>
        <taxon>Chiangmaivirus</taxon>
        <taxon>Chiangmaivirus RSL2</taxon>
    </lineage>
</organism>
<evidence type="ECO:0000313" key="1">
    <source>
        <dbReference type="EMBL" id="BAQ02671.2"/>
    </source>
</evidence>